<dbReference type="PaxDb" id="67767-A0A0J7KHS5"/>
<dbReference type="OrthoDB" id="10263265at2759"/>
<keyword evidence="1 3" id="KW-0863">Zinc-finger</keyword>
<dbReference type="GO" id="GO:0008270">
    <property type="term" value="F:zinc ion binding"/>
    <property type="evidence" value="ECO:0007669"/>
    <property type="project" value="UniProtKB-KW"/>
</dbReference>
<dbReference type="Proteomes" id="UP000036403">
    <property type="component" value="Unassembled WGS sequence"/>
</dbReference>
<dbReference type="Gene3D" id="3.30.40.10">
    <property type="entry name" value="Zinc/RING finger domain, C3HC4 (zinc finger)"/>
    <property type="match status" value="1"/>
</dbReference>
<dbReference type="PANTHER" id="PTHR13206:SF0">
    <property type="entry name" value="E3 UBIQUITIN-PROTEIN LIGASE FANCL"/>
    <property type="match status" value="1"/>
</dbReference>
<dbReference type="GO" id="GO:0006513">
    <property type="term" value="P:protein monoubiquitination"/>
    <property type="evidence" value="ECO:0007669"/>
    <property type="project" value="TreeGrafter"/>
</dbReference>
<dbReference type="PANTHER" id="PTHR13206">
    <property type="entry name" value="UBIQUITIN LIGASE PROTEIN PHF9 FANCONI ANEMIA GROUP L PROTEIN"/>
    <property type="match status" value="1"/>
</dbReference>
<feature type="domain" description="RING-type" evidence="4">
    <location>
        <begin position="279"/>
        <end position="331"/>
    </location>
</feature>
<evidence type="ECO:0000313" key="6">
    <source>
        <dbReference type="Proteomes" id="UP000036403"/>
    </source>
</evidence>
<dbReference type="InterPro" id="IPR001841">
    <property type="entry name" value="Znf_RING"/>
</dbReference>
<proteinExistence type="predicted"/>
<dbReference type="Gene3D" id="3.10.110.20">
    <property type="entry name" value="RWD domain-like"/>
    <property type="match status" value="1"/>
</dbReference>
<dbReference type="GO" id="GO:0036297">
    <property type="term" value="P:interstrand cross-link repair"/>
    <property type="evidence" value="ECO:0007669"/>
    <property type="project" value="InterPro"/>
</dbReference>
<gene>
    <name evidence="5" type="ORF">RF55_10572</name>
</gene>
<dbReference type="InterPro" id="IPR026848">
    <property type="entry name" value="Fancl"/>
</dbReference>
<sequence>MPDYPSFDCAHVQFGRKIASLRNREFPKKVKELIKAAVKTEQTVSSFLTKLQSLIGEYMHNTDKILNTKILISNLDTTRYFLQELEAALQHLPDMLISSNQDLNIIKLHYRDVSVTLQRCNSTELPWKVIASDLPNFPIFEGFEKNVTNLSVAKTKFKWQVEVLRKAWEELEEIDENCWVIDPLKPNKSHMYRRIHLSQSLSVTITIDDPLNSIALPVIKFSGSDNEVKRQMDDVSNNIHKWDHDCSILENLKMLLNMYEFPEQESMEEKKDIINNRECGICFSDELPDKICNNEKCMKHFHSACLSKWLQTNTGNQVVFGHIYGTCPYCKEKISCSIEL</sequence>
<dbReference type="STRING" id="67767.A0A0J7KHS5"/>
<dbReference type="Pfam" id="PF11793">
    <property type="entry name" value="FANCL_C"/>
    <property type="match status" value="1"/>
</dbReference>
<organism evidence="5 6">
    <name type="scientific">Lasius niger</name>
    <name type="common">Black garden ant</name>
    <dbReference type="NCBI Taxonomy" id="67767"/>
    <lineage>
        <taxon>Eukaryota</taxon>
        <taxon>Metazoa</taxon>
        <taxon>Ecdysozoa</taxon>
        <taxon>Arthropoda</taxon>
        <taxon>Hexapoda</taxon>
        <taxon>Insecta</taxon>
        <taxon>Pterygota</taxon>
        <taxon>Neoptera</taxon>
        <taxon>Endopterygota</taxon>
        <taxon>Hymenoptera</taxon>
        <taxon>Apocrita</taxon>
        <taxon>Aculeata</taxon>
        <taxon>Formicoidea</taxon>
        <taxon>Formicidae</taxon>
        <taxon>Formicinae</taxon>
        <taxon>Lasius</taxon>
        <taxon>Lasius</taxon>
    </lineage>
</organism>
<accession>A0A0J7KHS5</accession>
<dbReference type="InterPro" id="IPR044037">
    <property type="entry name" value="FANCL_d3"/>
</dbReference>
<name>A0A0J7KHS5_LASNI</name>
<dbReference type="Pfam" id="PF18891">
    <property type="entry name" value="FANCL_d3"/>
    <property type="match status" value="1"/>
</dbReference>
<dbReference type="SMART" id="SM01197">
    <property type="entry name" value="FANCL_C"/>
    <property type="match status" value="1"/>
</dbReference>
<dbReference type="GO" id="GO:0043240">
    <property type="term" value="C:Fanconi anaemia nuclear complex"/>
    <property type="evidence" value="ECO:0007669"/>
    <property type="project" value="InterPro"/>
</dbReference>
<comment type="caution">
    <text evidence="5">The sequence shown here is derived from an EMBL/GenBank/DDBJ whole genome shotgun (WGS) entry which is preliminary data.</text>
</comment>
<dbReference type="GO" id="GO:0061630">
    <property type="term" value="F:ubiquitin protein ligase activity"/>
    <property type="evidence" value="ECO:0007669"/>
    <property type="project" value="TreeGrafter"/>
</dbReference>
<dbReference type="CDD" id="cd23832">
    <property type="entry name" value="DRWD-C_FANCL"/>
    <property type="match status" value="1"/>
</dbReference>
<dbReference type="EMBL" id="LBMM01007398">
    <property type="protein sequence ID" value="KMQ89766.1"/>
    <property type="molecule type" value="Genomic_DNA"/>
</dbReference>
<keyword evidence="2" id="KW-0862">Zinc</keyword>
<dbReference type="PROSITE" id="PS50089">
    <property type="entry name" value="ZF_RING_2"/>
    <property type="match status" value="1"/>
</dbReference>
<dbReference type="InterPro" id="IPR026850">
    <property type="entry name" value="FANCL_C"/>
</dbReference>
<dbReference type="InterPro" id="IPR043003">
    <property type="entry name" value="FANCL_d3_sf"/>
</dbReference>
<reference evidence="5 6" key="1">
    <citation type="submission" date="2015-04" db="EMBL/GenBank/DDBJ databases">
        <title>Lasius niger genome sequencing.</title>
        <authorList>
            <person name="Konorov E.A."/>
            <person name="Nikitin M.A."/>
            <person name="Kirill M.V."/>
            <person name="Chang P."/>
        </authorList>
    </citation>
    <scope>NUCLEOTIDE SEQUENCE [LARGE SCALE GENOMIC DNA]</scope>
    <source>
        <tissue evidence="5">Whole</tissue>
    </source>
</reference>
<protein>
    <submittedName>
        <fullName evidence="5">E3 ubiquitin-protein ligase fancl</fullName>
    </submittedName>
</protein>
<evidence type="ECO:0000256" key="2">
    <source>
        <dbReference type="ARBA" id="ARBA00022833"/>
    </source>
</evidence>
<dbReference type="InterPro" id="IPR013083">
    <property type="entry name" value="Znf_RING/FYVE/PHD"/>
</dbReference>
<keyword evidence="1 3" id="KW-0479">Metal-binding</keyword>
<dbReference type="SUPFAM" id="SSF57850">
    <property type="entry name" value="RING/U-box"/>
    <property type="match status" value="1"/>
</dbReference>
<evidence type="ECO:0000256" key="3">
    <source>
        <dbReference type="PROSITE-ProRule" id="PRU00175"/>
    </source>
</evidence>
<evidence type="ECO:0000313" key="5">
    <source>
        <dbReference type="EMBL" id="KMQ89766.1"/>
    </source>
</evidence>
<evidence type="ECO:0000256" key="1">
    <source>
        <dbReference type="ARBA" id="ARBA00022771"/>
    </source>
</evidence>
<evidence type="ECO:0000259" key="4">
    <source>
        <dbReference type="PROSITE" id="PS50089"/>
    </source>
</evidence>
<keyword evidence="6" id="KW-1185">Reference proteome</keyword>
<dbReference type="AlphaFoldDB" id="A0A0J7KHS5"/>